<evidence type="ECO:0000256" key="1">
    <source>
        <dbReference type="ARBA" id="ARBA00004141"/>
    </source>
</evidence>
<feature type="transmembrane region" description="Helical" evidence="6">
    <location>
        <begin position="98"/>
        <end position="118"/>
    </location>
</feature>
<keyword evidence="3 6" id="KW-0812">Transmembrane</keyword>
<dbReference type="GO" id="GO:0005886">
    <property type="term" value="C:plasma membrane"/>
    <property type="evidence" value="ECO:0007669"/>
    <property type="project" value="UniProtKB-SubCell"/>
</dbReference>
<dbReference type="InterPro" id="IPR002781">
    <property type="entry name" value="TM_pro_TauE-like"/>
</dbReference>
<evidence type="ECO:0000256" key="2">
    <source>
        <dbReference type="ARBA" id="ARBA00009142"/>
    </source>
</evidence>
<keyword evidence="6" id="KW-1003">Cell membrane</keyword>
<feature type="transmembrane region" description="Helical" evidence="6">
    <location>
        <begin position="69"/>
        <end position="92"/>
    </location>
</feature>
<reference evidence="7" key="2">
    <citation type="journal article" date="2021" name="PeerJ">
        <title>Extensive microbial diversity within the chicken gut microbiome revealed by metagenomics and culture.</title>
        <authorList>
            <person name="Gilroy R."/>
            <person name="Ravi A."/>
            <person name="Getino M."/>
            <person name="Pursley I."/>
            <person name="Horton D.L."/>
            <person name="Alikhan N.F."/>
            <person name="Baker D."/>
            <person name="Gharbi K."/>
            <person name="Hall N."/>
            <person name="Watson M."/>
            <person name="Adriaenssens E.M."/>
            <person name="Foster-Nyarko E."/>
            <person name="Jarju S."/>
            <person name="Secka A."/>
            <person name="Antonio M."/>
            <person name="Oren A."/>
            <person name="Chaudhuri R.R."/>
            <person name="La Ragione R."/>
            <person name="Hildebrand F."/>
            <person name="Pallen M.J."/>
        </authorList>
    </citation>
    <scope>NUCLEOTIDE SEQUENCE</scope>
    <source>
        <strain evidence="7">CHK195-12923</strain>
    </source>
</reference>
<evidence type="ECO:0000313" key="7">
    <source>
        <dbReference type="EMBL" id="HIU61246.1"/>
    </source>
</evidence>
<name>A0A9D1MJG0_9FIRM</name>
<dbReference type="Proteomes" id="UP000824110">
    <property type="component" value="Unassembled WGS sequence"/>
</dbReference>
<reference evidence="7" key="1">
    <citation type="submission" date="2020-10" db="EMBL/GenBank/DDBJ databases">
        <authorList>
            <person name="Gilroy R."/>
        </authorList>
    </citation>
    <scope>NUCLEOTIDE SEQUENCE</scope>
    <source>
        <strain evidence="7">CHK195-12923</strain>
    </source>
</reference>
<comment type="caution">
    <text evidence="7">The sequence shown here is derived from an EMBL/GenBank/DDBJ whole genome shotgun (WGS) entry which is preliminary data.</text>
</comment>
<proteinExistence type="inferred from homology"/>
<protein>
    <recommendedName>
        <fullName evidence="6">Probable membrane transporter protein</fullName>
    </recommendedName>
</protein>
<comment type="subcellular location">
    <subcellularLocation>
        <location evidence="6">Cell membrane</location>
        <topology evidence="6">Multi-pass membrane protein</topology>
    </subcellularLocation>
    <subcellularLocation>
        <location evidence="1">Membrane</location>
        <topology evidence="1">Multi-pass membrane protein</topology>
    </subcellularLocation>
</comment>
<evidence type="ECO:0000256" key="6">
    <source>
        <dbReference type="RuleBase" id="RU363041"/>
    </source>
</evidence>
<dbReference type="PANTHER" id="PTHR43701">
    <property type="entry name" value="MEMBRANE TRANSPORTER PROTEIN MJ0441-RELATED"/>
    <property type="match status" value="1"/>
</dbReference>
<dbReference type="AlphaFoldDB" id="A0A9D1MJG0"/>
<dbReference type="InterPro" id="IPR051598">
    <property type="entry name" value="TSUP/Inactive_protease-like"/>
</dbReference>
<gene>
    <name evidence="7" type="ORF">IAB69_01165</name>
</gene>
<evidence type="ECO:0000256" key="5">
    <source>
        <dbReference type="ARBA" id="ARBA00023136"/>
    </source>
</evidence>
<dbReference type="PANTHER" id="PTHR43701:SF2">
    <property type="entry name" value="MEMBRANE TRANSPORTER PROTEIN YJNA-RELATED"/>
    <property type="match status" value="1"/>
</dbReference>
<sequence length="124" mass="12719">MYIVLLSFAAGLLGGMGMGGGTILIPALTIFLGVEQHVAQAANLAAFIPMAVISLKIHSSNGLVRTGGVLAAILPAVAVSVLGALFAAWLPSEVLRRLFGAFLLSLAANQAFAIFRGAKNKKSD</sequence>
<evidence type="ECO:0000256" key="3">
    <source>
        <dbReference type="ARBA" id="ARBA00022692"/>
    </source>
</evidence>
<keyword evidence="4 6" id="KW-1133">Transmembrane helix</keyword>
<evidence type="ECO:0000256" key="4">
    <source>
        <dbReference type="ARBA" id="ARBA00022989"/>
    </source>
</evidence>
<keyword evidence="5 6" id="KW-0472">Membrane</keyword>
<comment type="similarity">
    <text evidence="2 6">Belongs to the 4-toluene sulfonate uptake permease (TSUP) (TC 2.A.102) family.</text>
</comment>
<feature type="transmembrane region" description="Helical" evidence="6">
    <location>
        <begin position="37"/>
        <end position="57"/>
    </location>
</feature>
<evidence type="ECO:0000313" key="8">
    <source>
        <dbReference type="Proteomes" id="UP000824110"/>
    </source>
</evidence>
<accession>A0A9D1MJG0</accession>
<dbReference type="EMBL" id="DVNE01000011">
    <property type="protein sequence ID" value="HIU61246.1"/>
    <property type="molecule type" value="Genomic_DNA"/>
</dbReference>
<organism evidence="7 8">
    <name type="scientific">Candidatus Coproplasma excrementigallinarum</name>
    <dbReference type="NCBI Taxonomy" id="2840747"/>
    <lineage>
        <taxon>Bacteria</taxon>
        <taxon>Bacillati</taxon>
        <taxon>Bacillota</taxon>
        <taxon>Clostridia</taxon>
        <taxon>Eubacteriales</taxon>
        <taxon>Candidatus Coproplasma</taxon>
    </lineage>
</organism>
<dbReference type="Pfam" id="PF01925">
    <property type="entry name" value="TauE"/>
    <property type="match status" value="1"/>
</dbReference>